<name>A0A7N2M8E9_QUELO</name>
<sequence>MDESPLSLPTNAPSMPNVPPLKSQYDSTEAEGQFDLLIFQFVWRMMRMMKILSDSVESDDDINEDFGLGDDRISREIWGK</sequence>
<keyword evidence="3" id="KW-1185">Reference proteome</keyword>
<evidence type="ECO:0000313" key="3">
    <source>
        <dbReference type="Proteomes" id="UP000594261"/>
    </source>
</evidence>
<reference evidence="2 3" key="1">
    <citation type="journal article" date="2016" name="G3 (Bethesda)">
        <title>First Draft Assembly and Annotation of the Genome of a California Endemic Oak Quercus lobata Nee (Fagaceae).</title>
        <authorList>
            <person name="Sork V.L."/>
            <person name="Fitz-Gibbon S.T."/>
            <person name="Puiu D."/>
            <person name="Crepeau M."/>
            <person name="Gugger P.F."/>
            <person name="Sherman R."/>
            <person name="Stevens K."/>
            <person name="Langley C.H."/>
            <person name="Pellegrini M."/>
            <person name="Salzberg S.L."/>
        </authorList>
    </citation>
    <scope>NUCLEOTIDE SEQUENCE [LARGE SCALE GENOMIC DNA]</scope>
    <source>
        <strain evidence="2 3">cv. SW786</strain>
    </source>
</reference>
<proteinExistence type="predicted"/>
<organism evidence="2 3">
    <name type="scientific">Quercus lobata</name>
    <name type="common">Valley oak</name>
    <dbReference type="NCBI Taxonomy" id="97700"/>
    <lineage>
        <taxon>Eukaryota</taxon>
        <taxon>Viridiplantae</taxon>
        <taxon>Streptophyta</taxon>
        <taxon>Embryophyta</taxon>
        <taxon>Tracheophyta</taxon>
        <taxon>Spermatophyta</taxon>
        <taxon>Magnoliopsida</taxon>
        <taxon>eudicotyledons</taxon>
        <taxon>Gunneridae</taxon>
        <taxon>Pentapetalae</taxon>
        <taxon>rosids</taxon>
        <taxon>fabids</taxon>
        <taxon>Fagales</taxon>
        <taxon>Fagaceae</taxon>
        <taxon>Quercus</taxon>
    </lineage>
</organism>
<dbReference type="Gramene" id="QL08p015939:mrna">
    <property type="protein sequence ID" value="QL08p015939:mrna:CDS:2"/>
    <property type="gene ID" value="QL08p015939"/>
</dbReference>
<evidence type="ECO:0000313" key="2">
    <source>
        <dbReference type="EnsemblPlants" id="QL08p015939:mrna:CDS:2"/>
    </source>
</evidence>
<dbReference type="Proteomes" id="UP000594261">
    <property type="component" value="Chromosome 8"/>
</dbReference>
<reference evidence="2" key="2">
    <citation type="submission" date="2021-01" db="UniProtKB">
        <authorList>
            <consortium name="EnsemblPlants"/>
        </authorList>
    </citation>
    <scope>IDENTIFICATION</scope>
</reference>
<protein>
    <submittedName>
        <fullName evidence="2">Uncharacterized protein</fullName>
    </submittedName>
</protein>
<evidence type="ECO:0000256" key="1">
    <source>
        <dbReference type="SAM" id="MobiDB-lite"/>
    </source>
</evidence>
<dbReference type="EMBL" id="LRBV02000008">
    <property type="status" value="NOT_ANNOTATED_CDS"/>
    <property type="molecule type" value="Genomic_DNA"/>
</dbReference>
<dbReference type="InParanoid" id="A0A7N2M8E9"/>
<feature type="region of interest" description="Disordered" evidence="1">
    <location>
        <begin position="1"/>
        <end position="26"/>
    </location>
</feature>
<dbReference type="EnsemblPlants" id="QL08p015939:mrna">
    <property type="protein sequence ID" value="QL08p015939:mrna:CDS:2"/>
    <property type="gene ID" value="QL08p015939"/>
</dbReference>
<dbReference type="AlphaFoldDB" id="A0A7N2M8E9"/>
<accession>A0A7N2M8E9</accession>